<evidence type="ECO:0000313" key="2">
    <source>
        <dbReference type="Proteomes" id="UP000270261"/>
    </source>
</evidence>
<proteinExistence type="predicted"/>
<dbReference type="EMBL" id="RRUE01000002">
    <property type="protein sequence ID" value="RRN43475.1"/>
    <property type="molecule type" value="Genomic_DNA"/>
</dbReference>
<accession>A0A426FLP3</accession>
<dbReference type="Gene3D" id="6.20.450.20">
    <property type="match status" value="1"/>
</dbReference>
<sequence>MTTLTTHYENACFLRDLAENLPSIRPDTYTPELQGMLQRLADEQIAQARHDESVRAKVARARASSRPLLTMEEVRASLEERIREAAADGL</sequence>
<keyword evidence="2" id="KW-1185">Reference proteome</keyword>
<evidence type="ECO:0000313" key="1">
    <source>
        <dbReference type="EMBL" id="RRN43475.1"/>
    </source>
</evidence>
<gene>
    <name evidence="1" type="ORF">EHV23_08420</name>
</gene>
<reference evidence="1 2" key="1">
    <citation type="submission" date="2018-11" db="EMBL/GenBank/DDBJ databases">
        <title>Genome sequencing of Lautropia sp. KCOM 2505 (= ChDC F240).</title>
        <authorList>
            <person name="Kook J.-K."/>
            <person name="Park S.-N."/>
            <person name="Lim Y.K."/>
        </authorList>
    </citation>
    <scope>NUCLEOTIDE SEQUENCE [LARGE SCALE GENOMIC DNA]</scope>
    <source>
        <strain evidence="1 2">KCOM 2505</strain>
    </source>
</reference>
<comment type="caution">
    <text evidence="1">The sequence shown here is derived from an EMBL/GenBank/DDBJ whole genome shotgun (WGS) entry which is preliminary data.</text>
</comment>
<protein>
    <submittedName>
        <fullName evidence="1">Plasmid stabilization protein</fullName>
    </submittedName>
</protein>
<dbReference type="OrthoDB" id="6447566at2"/>
<dbReference type="RefSeq" id="WP_125095687.1">
    <property type="nucleotide sequence ID" value="NZ_RRUE01000002.1"/>
</dbReference>
<organism evidence="1 2">
    <name type="scientific">Lautropia dentalis</name>
    <dbReference type="NCBI Taxonomy" id="2490857"/>
    <lineage>
        <taxon>Bacteria</taxon>
        <taxon>Pseudomonadati</taxon>
        <taxon>Pseudomonadota</taxon>
        <taxon>Betaproteobacteria</taxon>
        <taxon>Burkholderiales</taxon>
        <taxon>Burkholderiaceae</taxon>
        <taxon>Lautropia</taxon>
    </lineage>
</organism>
<name>A0A426FLP3_9BURK</name>
<dbReference type="Proteomes" id="UP000270261">
    <property type="component" value="Unassembled WGS sequence"/>
</dbReference>
<dbReference type="AlphaFoldDB" id="A0A426FLP3"/>